<proteinExistence type="predicted"/>
<dbReference type="Proteomes" id="UP001219525">
    <property type="component" value="Unassembled WGS sequence"/>
</dbReference>
<feature type="non-terminal residue" evidence="2">
    <location>
        <position position="1"/>
    </location>
</feature>
<keyword evidence="3" id="KW-1185">Reference proteome</keyword>
<gene>
    <name evidence="2" type="ORF">GGX14DRAFT_320589</name>
</gene>
<protein>
    <recommendedName>
        <fullName evidence="1">DUF7029 domain-containing protein</fullName>
    </recommendedName>
</protein>
<dbReference type="AlphaFoldDB" id="A0AAD6UXB8"/>
<dbReference type="Pfam" id="PF22974">
    <property type="entry name" value="DUF7029"/>
    <property type="match status" value="1"/>
</dbReference>
<comment type="caution">
    <text evidence="2">The sequence shown here is derived from an EMBL/GenBank/DDBJ whole genome shotgun (WGS) entry which is preliminary data.</text>
</comment>
<sequence>RSFAAVHVSGFRHPAVILEHSASVFSTNCDAGRSTITIAFKQRPAWETAVQDWQRHPKFMLVAFADSCGLGRESGERSVHLVHNITVISKTLEIIGHMEEVTLTDAIHPNKEVAIDLDTFDVHTSSP</sequence>
<organism evidence="2 3">
    <name type="scientific">Mycena pura</name>
    <dbReference type="NCBI Taxonomy" id="153505"/>
    <lineage>
        <taxon>Eukaryota</taxon>
        <taxon>Fungi</taxon>
        <taxon>Dikarya</taxon>
        <taxon>Basidiomycota</taxon>
        <taxon>Agaricomycotina</taxon>
        <taxon>Agaricomycetes</taxon>
        <taxon>Agaricomycetidae</taxon>
        <taxon>Agaricales</taxon>
        <taxon>Marasmiineae</taxon>
        <taxon>Mycenaceae</taxon>
        <taxon>Mycena</taxon>
    </lineage>
</organism>
<reference evidence="2" key="1">
    <citation type="submission" date="2023-03" db="EMBL/GenBank/DDBJ databases">
        <title>Massive genome expansion in bonnet fungi (Mycena s.s.) driven by repeated elements and novel gene families across ecological guilds.</title>
        <authorList>
            <consortium name="Lawrence Berkeley National Laboratory"/>
            <person name="Harder C.B."/>
            <person name="Miyauchi S."/>
            <person name="Viragh M."/>
            <person name="Kuo A."/>
            <person name="Thoen E."/>
            <person name="Andreopoulos B."/>
            <person name="Lu D."/>
            <person name="Skrede I."/>
            <person name="Drula E."/>
            <person name="Henrissat B."/>
            <person name="Morin E."/>
            <person name="Kohler A."/>
            <person name="Barry K."/>
            <person name="LaButti K."/>
            <person name="Morin E."/>
            <person name="Salamov A."/>
            <person name="Lipzen A."/>
            <person name="Mereny Z."/>
            <person name="Hegedus B."/>
            <person name="Baldrian P."/>
            <person name="Stursova M."/>
            <person name="Weitz H."/>
            <person name="Taylor A."/>
            <person name="Grigoriev I.V."/>
            <person name="Nagy L.G."/>
            <person name="Martin F."/>
            <person name="Kauserud H."/>
        </authorList>
    </citation>
    <scope>NUCLEOTIDE SEQUENCE</scope>
    <source>
        <strain evidence="2">9144</strain>
    </source>
</reference>
<evidence type="ECO:0000313" key="2">
    <source>
        <dbReference type="EMBL" id="KAJ7196672.1"/>
    </source>
</evidence>
<dbReference type="EMBL" id="JARJCW010000082">
    <property type="protein sequence ID" value="KAJ7196672.1"/>
    <property type="molecule type" value="Genomic_DNA"/>
</dbReference>
<name>A0AAD6UXB8_9AGAR</name>
<accession>A0AAD6UXB8</accession>
<evidence type="ECO:0000313" key="3">
    <source>
        <dbReference type="Proteomes" id="UP001219525"/>
    </source>
</evidence>
<dbReference type="InterPro" id="IPR054293">
    <property type="entry name" value="DUF7029"/>
</dbReference>
<feature type="domain" description="DUF7029" evidence="1">
    <location>
        <begin position="10"/>
        <end position="108"/>
    </location>
</feature>
<evidence type="ECO:0000259" key="1">
    <source>
        <dbReference type="Pfam" id="PF22974"/>
    </source>
</evidence>
<feature type="non-terminal residue" evidence="2">
    <location>
        <position position="127"/>
    </location>
</feature>